<evidence type="ECO:0000313" key="2">
    <source>
        <dbReference type="Proteomes" id="UP000648187"/>
    </source>
</evidence>
<protein>
    <submittedName>
        <fullName evidence="1">Uncharacterized protein</fullName>
    </submittedName>
</protein>
<dbReference type="EMBL" id="JACKWZ010000158">
    <property type="protein sequence ID" value="KAF9413482.1"/>
    <property type="molecule type" value="Genomic_DNA"/>
</dbReference>
<dbReference type="Proteomes" id="UP000648187">
    <property type="component" value="Unassembled WGS sequence"/>
</dbReference>
<sequence>MCLCLTRGPLPLFKLIGNIHFKNIKTRKTQKHTTETGTVSTICPPCNCDDCTTLPTFAPKFVQQNEIR</sequence>
<keyword evidence="2" id="KW-1185">Reference proteome</keyword>
<accession>A0A835GE91</accession>
<evidence type="ECO:0000313" key="1">
    <source>
        <dbReference type="EMBL" id="KAF9413482.1"/>
    </source>
</evidence>
<dbReference type="AlphaFoldDB" id="A0A835GE91"/>
<reference evidence="1" key="1">
    <citation type="submission" date="2020-08" db="EMBL/GenBank/DDBJ databases">
        <title>Spodoptera exigua strain:BAW_Kor-Di-RS1 Genome sequencing and assembly.</title>
        <authorList>
            <person name="Kim J."/>
            <person name="Nam H.Y."/>
            <person name="Kwon M."/>
            <person name="Choi J.H."/>
            <person name="Cho S.R."/>
            <person name="Kim G.-H."/>
        </authorList>
    </citation>
    <scope>NUCLEOTIDE SEQUENCE</scope>
    <source>
        <strain evidence="1">BAW_Kor-Di-RS1</strain>
        <tissue evidence="1">Whole-body</tissue>
    </source>
</reference>
<comment type="caution">
    <text evidence="1">The sequence shown here is derived from an EMBL/GenBank/DDBJ whole genome shotgun (WGS) entry which is preliminary data.</text>
</comment>
<gene>
    <name evidence="1" type="ORF">HW555_008320</name>
</gene>
<proteinExistence type="predicted"/>
<name>A0A835GE91_SPOEX</name>
<organism evidence="1 2">
    <name type="scientific">Spodoptera exigua</name>
    <name type="common">Beet armyworm</name>
    <name type="synonym">Noctua fulgens</name>
    <dbReference type="NCBI Taxonomy" id="7107"/>
    <lineage>
        <taxon>Eukaryota</taxon>
        <taxon>Metazoa</taxon>
        <taxon>Ecdysozoa</taxon>
        <taxon>Arthropoda</taxon>
        <taxon>Hexapoda</taxon>
        <taxon>Insecta</taxon>
        <taxon>Pterygota</taxon>
        <taxon>Neoptera</taxon>
        <taxon>Endopterygota</taxon>
        <taxon>Lepidoptera</taxon>
        <taxon>Glossata</taxon>
        <taxon>Ditrysia</taxon>
        <taxon>Noctuoidea</taxon>
        <taxon>Noctuidae</taxon>
        <taxon>Amphipyrinae</taxon>
        <taxon>Spodoptera</taxon>
    </lineage>
</organism>